<dbReference type="EMBL" id="JARKIB010000001">
    <property type="protein sequence ID" value="KAJ7785847.1"/>
    <property type="molecule type" value="Genomic_DNA"/>
</dbReference>
<keyword evidence="4" id="KW-1185">Reference proteome</keyword>
<feature type="chain" id="PRO_5041914741" evidence="2">
    <location>
        <begin position="20"/>
        <end position="141"/>
    </location>
</feature>
<comment type="caution">
    <text evidence="3">The sequence shown here is derived from an EMBL/GenBank/DDBJ whole genome shotgun (WGS) entry which is preliminary data.</text>
</comment>
<proteinExistence type="predicted"/>
<reference evidence="3" key="1">
    <citation type="submission" date="2023-03" db="EMBL/GenBank/DDBJ databases">
        <title>Massive genome expansion in bonnet fungi (Mycena s.s.) driven by repeated elements and novel gene families across ecological guilds.</title>
        <authorList>
            <consortium name="Lawrence Berkeley National Laboratory"/>
            <person name="Harder C.B."/>
            <person name="Miyauchi S."/>
            <person name="Viragh M."/>
            <person name="Kuo A."/>
            <person name="Thoen E."/>
            <person name="Andreopoulos B."/>
            <person name="Lu D."/>
            <person name="Skrede I."/>
            <person name="Drula E."/>
            <person name="Henrissat B."/>
            <person name="Morin E."/>
            <person name="Kohler A."/>
            <person name="Barry K."/>
            <person name="LaButti K."/>
            <person name="Morin E."/>
            <person name="Salamov A."/>
            <person name="Lipzen A."/>
            <person name="Mereny Z."/>
            <person name="Hegedus B."/>
            <person name="Baldrian P."/>
            <person name="Stursova M."/>
            <person name="Weitz H."/>
            <person name="Taylor A."/>
            <person name="Grigoriev I.V."/>
            <person name="Nagy L.G."/>
            <person name="Martin F."/>
            <person name="Kauserud H."/>
        </authorList>
    </citation>
    <scope>NUCLEOTIDE SEQUENCE</scope>
    <source>
        <strain evidence="3">CBHHK182m</strain>
    </source>
</reference>
<organism evidence="3 4">
    <name type="scientific">Mycena metata</name>
    <dbReference type="NCBI Taxonomy" id="1033252"/>
    <lineage>
        <taxon>Eukaryota</taxon>
        <taxon>Fungi</taxon>
        <taxon>Dikarya</taxon>
        <taxon>Basidiomycota</taxon>
        <taxon>Agaricomycotina</taxon>
        <taxon>Agaricomycetes</taxon>
        <taxon>Agaricomycetidae</taxon>
        <taxon>Agaricales</taxon>
        <taxon>Marasmiineae</taxon>
        <taxon>Mycenaceae</taxon>
        <taxon>Mycena</taxon>
    </lineage>
</organism>
<dbReference type="AlphaFoldDB" id="A0AAD7P352"/>
<dbReference type="Proteomes" id="UP001215598">
    <property type="component" value="Unassembled WGS sequence"/>
</dbReference>
<feature type="signal peptide" evidence="2">
    <location>
        <begin position="1"/>
        <end position="19"/>
    </location>
</feature>
<evidence type="ECO:0000256" key="1">
    <source>
        <dbReference type="SAM" id="MobiDB-lite"/>
    </source>
</evidence>
<gene>
    <name evidence="3" type="ORF">B0H16DRAFT_1488250</name>
</gene>
<sequence>MKFSTALACALTVVPCALAATESFPTIVPTVGPPSRRSISFPLSIFSPSILPSIPLSTGSFSAVSSVSITSPSAPLSTPTAPTSGSSTGSVPAVSGSSISGSSISGSAAPSSSTTPNGARAVGVAGMGVALGAGLVAAALL</sequence>
<evidence type="ECO:0000313" key="4">
    <source>
        <dbReference type="Proteomes" id="UP001215598"/>
    </source>
</evidence>
<feature type="region of interest" description="Disordered" evidence="1">
    <location>
        <begin position="69"/>
        <end position="117"/>
    </location>
</feature>
<evidence type="ECO:0000256" key="2">
    <source>
        <dbReference type="SAM" id="SignalP"/>
    </source>
</evidence>
<protein>
    <submittedName>
        <fullName evidence="3">Uncharacterized protein</fullName>
    </submittedName>
</protein>
<evidence type="ECO:0000313" key="3">
    <source>
        <dbReference type="EMBL" id="KAJ7785847.1"/>
    </source>
</evidence>
<accession>A0AAD7P352</accession>
<name>A0AAD7P352_9AGAR</name>
<keyword evidence="2" id="KW-0732">Signal</keyword>